<protein>
    <submittedName>
        <fullName evidence="1">Uncharacterized protein</fullName>
    </submittedName>
</protein>
<keyword evidence="2" id="KW-1185">Reference proteome</keyword>
<dbReference type="Proteomes" id="UP000432209">
    <property type="component" value="Unassembled WGS sequence"/>
</dbReference>
<dbReference type="AlphaFoldDB" id="A0A7X1SR79"/>
<reference evidence="1 2" key="1">
    <citation type="submission" date="2019-10" db="EMBL/GenBank/DDBJ databases">
        <title>Gluconobacter aidae sp. nov., a novel species of acetic acid bacteria isolated in Thailand.</title>
        <authorList>
            <person name="Yukphan P."/>
            <person name="Charoenyingcharoen P."/>
            <person name="Malimas S."/>
            <person name="Muramatsu Y."/>
            <person name="Nakagawa Y."/>
            <person name="Tanasupawat S."/>
            <person name="Yamada Y."/>
        </authorList>
    </citation>
    <scope>NUCLEOTIDE SEQUENCE [LARGE SCALE GENOMIC DNA]</scope>
    <source>
        <strain evidence="1 2">AC10</strain>
    </source>
</reference>
<evidence type="ECO:0000313" key="1">
    <source>
        <dbReference type="EMBL" id="MQR99262.1"/>
    </source>
</evidence>
<name>A0A7X1SR79_9PROT</name>
<accession>A0A7X1SR79</accession>
<organism evidence="1 2">
    <name type="scientific">Gluconobacter aidae</name>
    <dbReference type="NCBI Taxonomy" id="2662454"/>
    <lineage>
        <taxon>Bacteria</taxon>
        <taxon>Pseudomonadati</taxon>
        <taxon>Pseudomonadota</taxon>
        <taxon>Alphaproteobacteria</taxon>
        <taxon>Acetobacterales</taxon>
        <taxon>Acetobacteraceae</taxon>
        <taxon>Gluconobacter</taxon>
    </lineage>
</organism>
<dbReference type="EMBL" id="WIPH01000016">
    <property type="protein sequence ID" value="MQR99262.1"/>
    <property type="molecule type" value="Genomic_DNA"/>
</dbReference>
<proteinExistence type="predicted"/>
<evidence type="ECO:0000313" key="2">
    <source>
        <dbReference type="Proteomes" id="UP000432209"/>
    </source>
</evidence>
<gene>
    <name evidence="1" type="ORF">GFJ39_08575</name>
</gene>
<sequence length="215" mass="24569">MMTDTSPTLRLWFMDWHGWMLDHDPLKDAPTRTLFQPGRLPGLCAIVPETFQFPYRPFMEKRVSMPRAFPDMEMQELPHNRVAFFLPKSETYLISVPFGSGFVDYHSPAQKEWETFLPLTLEMLRGLSLLVTPDALKLEDDTNTVLPTPILQENMILRFGDRNLPLFLNTDVLTRIGHIMPGTNASIDLTWQIDIAPTPLVVHRQAGPTPAPETL</sequence>
<comment type="caution">
    <text evidence="1">The sequence shown here is derived from an EMBL/GenBank/DDBJ whole genome shotgun (WGS) entry which is preliminary data.</text>
</comment>